<comment type="caution">
    <text evidence="12">The sequence shown here is derived from an EMBL/GenBank/DDBJ whole genome shotgun (WGS) entry which is preliminary data.</text>
</comment>
<dbReference type="GO" id="GO:0016616">
    <property type="term" value="F:oxidoreductase activity, acting on the CH-OH group of donors, NAD or NADP as acceptor"/>
    <property type="evidence" value="ECO:0007669"/>
    <property type="project" value="InterPro"/>
</dbReference>
<evidence type="ECO:0000259" key="11">
    <source>
        <dbReference type="Pfam" id="PF02826"/>
    </source>
</evidence>
<proteinExistence type="inferred from homology"/>
<name>A0AAE3A7B7_9FIRM</name>
<comment type="similarity">
    <text evidence="2 9">Belongs to the D-isomer specific 2-hydroxyacid dehydrogenase family.</text>
</comment>
<dbReference type="GO" id="GO:0051287">
    <property type="term" value="F:NAD binding"/>
    <property type="evidence" value="ECO:0007669"/>
    <property type="project" value="InterPro"/>
</dbReference>
<gene>
    <name evidence="12" type="ORF">LKD36_10960</name>
</gene>
<comment type="function">
    <text evidence="1">Catalyzes the reversible oxidation of 3-phospho-D-glycerate to 3-phosphonooxypyruvate, the first step of the phosphorylated L-serine biosynthesis pathway. Also catalyzes the reversible oxidation of 2-hydroxyglutarate to 2-oxoglutarate.</text>
</comment>
<dbReference type="Pfam" id="PF02826">
    <property type="entry name" value="2-Hacid_dh_C"/>
    <property type="match status" value="1"/>
</dbReference>
<evidence type="ECO:0000256" key="9">
    <source>
        <dbReference type="RuleBase" id="RU003719"/>
    </source>
</evidence>
<keyword evidence="4" id="KW-0028">Amino-acid biosynthesis</keyword>
<dbReference type="GO" id="GO:0008652">
    <property type="term" value="P:amino acid biosynthetic process"/>
    <property type="evidence" value="ECO:0007669"/>
    <property type="project" value="UniProtKB-KW"/>
</dbReference>
<keyword evidence="13" id="KW-1185">Reference proteome</keyword>
<sequence>MKVLVTSAAFGQPAMQENIKYLNSVADTVVMKPSQKPLTAKEIATCWDGVDGIIAGMEPYTKEILAQAPENLKVISRYGVGYDRIDTEAAKEKGISVCITPGANSKAVAELTMAMMLALSRGIVNHDKNVKEGKWIRPIGFGLEGRTLGILGFGAIGREVSLMAKVMGMTVIAYDPFFNEAFAKENGILKGTLDEVYEKSDFITLHMPVTTDTKYMINKESIARMKDGVYLVNCARGELVDCEAVYEALKNGKIAGFGVDAYEQEPPVITDLYKHPNVIATPHVGGHSVKAAERMGRMAIDNMLEVLEKGECRFCVNK</sequence>
<evidence type="ECO:0000313" key="12">
    <source>
        <dbReference type="EMBL" id="MCC2126699.1"/>
    </source>
</evidence>
<keyword evidence="5 9" id="KW-0560">Oxidoreductase</keyword>
<feature type="domain" description="D-isomer specific 2-hydroxyacid dehydrogenase catalytic" evidence="10">
    <location>
        <begin position="13"/>
        <end position="317"/>
    </location>
</feature>
<dbReference type="InterPro" id="IPR006139">
    <property type="entry name" value="D-isomer_2_OHA_DH_cat_dom"/>
</dbReference>
<dbReference type="InterPro" id="IPR050857">
    <property type="entry name" value="D-2-hydroxyacid_DH"/>
</dbReference>
<dbReference type="EC" id="1.1.1.399" evidence="3"/>
<dbReference type="FunFam" id="3.40.50.720:FF:000021">
    <property type="entry name" value="D-3-phosphoglycerate dehydrogenase"/>
    <property type="match status" value="1"/>
</dbReference>
<accession>A0AAE3A7B7</accession>
<dbReference type="InterPro" id="IPR029752">
    <property type="entry name" value="D-isomer_DH_CS1"/>
</dbReference>
<evidence type="ECO:0000256" key="3">
    <source>
        <dbReference type="ARBA" id="ARBA00013001"/>
    </source>
</evidence>
<dbReference type="InterPro" id="IPR006140">
    <property type="entry name" value="D-isomer_DH_NAD-bd"/>
</dbReference>
<reference evidence="12 13" key="1">
    <citation type="submission" date="2021-10" db="EMBL/GenBank/DDBJ databases">
        <title>Anaerobic single-cell dispensing facilitates the cultivation of human gut bacteria.</title>
        <authorList>
            <person name="Afrizal A."/>
        </authorList>
    </citation>
    <scope>NUCLEOTIDE SEQUENCE [LARGE SCALE GENOMIC DNA]</scope>
    <source>
        <strain evidence="12 13">CLA-AA-H276</strain>
    </source>
</reference>
<dbReference type="CDD" id="cd12172">
    <property type="entry name" value="PGDH_like_2"/>
    <property type="match status" value="1"/>
</dbReference>
<dbReference type="EMBL" id="JAJEPS010000010">
    <property type="protein sequence ID" value="MCC2126699.1"/>
    <property type="molecule type" value="Genomic_DNA"/>
</dbReference>
<dbReference type="RefSeq" id="WP_308459619.1">
    <property type="nucleotide sequence ID" value="NZ_JAJEPS010000010.1"/>
</dbReference>
<dbReference type="InterPro" id="IPR036291">
    <property type="entry name" value="NAD(P)-bd_dom_sf"/>
</dbReference>
<evidence type="ECO:0000313" key="13">
    <source>
        <dbReference type="Proteomes" id="UP001198220"/>
    </source>
</evidence>
<dbReference type="InterPro" id="IPR029753">
    <property type="entry name" value="D-isomer_DH_CS"/>
</dbReference>
<dbReference type="SUPFAM" id="SSF52283">
    <property type="entry name" value="Formate/glycerate dehydrogenase catalytic domain-like"/>
    <property type="match status" value="1"/>
</dbReference>
<feature type="domain" description="D-isomer specific 2-hydroxyacid dehydrogenase NAD-binding" evidence="11">
    <location>
        <begin position="113"/>
        <end position="285"/>
    </location>
</feature>
<evidence type="ECO:0000256" key="4">
    <source>
        <dbReference type="ARBA" id="ARBA00022605"/>
    </source>
</evidence>
<dbReference type="PROSITE" id="PS00670">
    <property type="entry name" value="D_2_HYDROXYACID_DH_2"/>
    <property type="match status" value="1"/>
</dbReference>
<evidence type="ECO:0000256" key="2">
    <source>
        <dbReference type="ARBA" id="ARBA00005854"/>
    </source>
</evidence>
<evidence type="ECO:0000256" key="7">
    <source>
        <dbReference type="ARBA" id="ARBA00030455"/>
    </source>
</evidence>
<dbReference type="Proteomes" id="UP001198220">
    <property type="component" value="Unassembled WGS sequence"/>
</dbReference>
<dbReference type="Pfam" id="PF00389">
    <property type="entry name" value="2-Hacid_dh"/>
    <property type="match status" value="1"/>
</dbReference>
<evidence type="ECO:0000256" key="6">
    <source>
        <dbReference type="ARBA" id="ARBA00023027"/>
    </source>
</evidence>
<evidence type="ECO:0000256" key="8">
    <source>
        <dbReference type="ARBA" id="ARBA00048126"/>
    </source>
</evidence>
<evidence type="ECO:0000259" key="10">
    <source>
        <dbReference type="Pfam" id="PF00389"/>
    </source>
</evidence>
<dbReference type="PROSITE" id="PS00065">
    <property type="entry name" value="D_2_HYDROXYACID_DH_1"/>
    <property type="match status" value="1"/>
</dbReference>
<dbReference type="Gene3D" id="3.40.50.720">
    <property type="entry name" value="NAD(P)-binding Rossmann-like Domain"/>
    <property type="match status" value="2"/>
</dbReference>
<comment type="catalytic activity">
    <reaction evidence="8">
        <text>(R)-2-hydroxyglutarate + NAD(+) = 2-oxoglutarate + NADH + H(+)</text>
        <dbReference type="Rhea" id="RHEA:49612"/>
        <dbReference type="ChEBI" id="CHEBI:15378"/>
        <dbReference type="ChEBI" id="CHEBI:15801"/>
        <dbReference type="ChEBI" id="CHEBI:16810"/>
        <dbReference type="ChEBI" id="CHEBI:57540"/>
        <dbReference type="ChEBI" id="CHEBI:57945"/>
        <dbReference type="EC" id="1.1.1.399"/>
    </reaction>
</comment>
<protein>
    <recommendedName>
        <fullName evidence="7">2-oxoglutarate reductase</fullName>
        <ecNumber evidence="3">1.1.1.399</ecNumber>
    </recommendedName>
    <alternativeName>
        <fullName evidence="7">2-oxoglutarate reductase</fullName>
    </alternativeName>
</protein>
<evidence type="ECO:0000256" key="1">
    <source>
        <dbReference type="ARBA" id="ARBA00003800"/>
    </source>
</evidence>
<dbReference type="PANTHER" id="PTHR42789:SF1">
    <property type="entry name" value="D-ISOMER SPECIFIC 2-HYDROXYACID DEHYDROGENASE FAMILY PROTEIN (AFU_ORTHOLOGUE AFUA_6G10090)"/>
    <property type="match status" value="1"/>
</dbReference>
<dbReference type="SUPFAM" id="SSF51735">
    <property type="entry name" value="NAD(P)-binding Rossmann-fold domains"/>
    <property type="match status" value="1"/>
</dbReference>
<dbReference type="PANTHER" id="PTHR42789">
    <property type="entry name" value="D-ISOMER SPECIFIC 2-HYDROXYACID DEHYDROGENASE FAMILY PROTEIN (AFU_ORTHOLOGUE AFUA_6G10090)"/>
    <property type="match status" value="1"/>
</dbReference>
<organism evidence="12 13">
    <name type="scientific">Hominiventricola filiformis</name>
    <dbReference type="NCBI Taxonomy" id="2885352"/>
    <lineage>
        <taxon>Bacteria</taxon>
        <taxon>Bacillati</taxon>
        <taxon>Bacillota</taxon>
        <taxon>Clostridia</taxon>
        <taxon>Lachnospirales</taxon>
        <taxon>Lachnospiraceae</taxon>
        <taxon>Hominiventricola</taxon>
    </lineage>
</organism>
<dbReference type="AlphaFoldDB" id="A0AAE3A7B7"/>
<keyword evidence="6" id="KW-0520">NAD</keyword>
<dbReference type="PROSITE" id="PS00671">
    <property type="entry name" value="D_2_HYDROXYACID_DH_3"/>
    <property type="match status" value="1"/>
</dbReference>
<evidence type="ECO:0000256" key="5">
    <source>
        <dbReference type="ARBA" id="ARBA00023002"/>
    </source>
</evidence>